<dbReference type="GO" id="GO:0004129">
    <property type="term" value="F:cytochrome-c oxidase activity"/>
    <property type="evidence" value="ECO:0007669"/>
    <property type="project" value="InterPro"/>
</dbReference>
<dbReference type="InterPro" id="IPR000298">
    <property type="entry name" value="Cyt_c_oxidase-like_su3"/>
</dbReference>
<dbReference type="GO" id="GO:0019646">
    <property type="term" value="P:aerobic electron transport chain"/>
    <property type="evidence" value="ECO:0007669"/>
    <property type="project" value="InterPro"/>
</dbReference>
<dbReference type="PROSITE" id="PS50253">
    <property type="entry name" value="COX3"/>
    <property type="match status" value="1"/>
</dbReference>
<dbReference type="InterPro" id="IPR013833">
    <property type="entry name" value="Cyt_c_oxidase_su3_a-hlx"/>
</dbReference>
<dbReference type="Gene3D" id="1.20.120.80">
    <property type="entry name" value="Cytochrome c oxidase, subunit III, four-helix bundle"/>
    <property type="match status" value="1"/>
</dbReference>
<proteinExistence type="inferred from homology"/>
<evidence type="ECO:0000256" key="1">
    <source>
        <dbReference type="ARBA" id="ARBA00004141"/>
    </source>
</evidence>
<dbReference type="InterPro" id="IPR035973">
    <property type="entry name" value="Cyt_c_oxidase_su3-like_sf"/>
</dbReference>
<feature type="transmembrane region" description="Helical" evidence="9">
    <location>
        <begin position="35"/>
        <end position="55"/>
    </location>
</feature>
<keyword evidence="6 9" id="KW-1133">Transmembrane helix</keyword>
<reference evidence="11" key="1">
    <citation type="journal article" date="2012" name="Parasitol. Int.">
        <title>The complete mitochondrial genome sequence of Oncicola luehei (Acanthocephala: Archiacanthocephala) and its phylogenetic position within Syndermata.</title>
        <authorList>
            <person name="Gazi M."/>
            <person name="Sultana T."/>
            <person name="Min G.S."/>
            <person name="Park Y.C."/>
            <person name="Garcia-Varela M."/>
            <person name="Nadler S.A."/>
            <person name="Park J.K."/>
        </authorList>
    </citation>
    <scope>NUCLEOTIDE SEQUENCE</scope>
</reference>
<evidence type="ECO:0000256" key="5">
    <source>
        <dbReference type="ARBA" id="ARBA00022967"/>
    </source>
</evidence>
<dbReference type="Pfam" id="PF00510">
    <property type="entry name" value="COX3"/>
    <property type="match status" value="1"/>
</dbReference>
<feature type="transmembrane region" description="Helical" evidence="9">
    <location>
        <begin position="153"/>
        <end position="175"/>
    </location>
</feature>
<feature type="transmembrane region" description="Helical" evidence="9">
    <location>
        <begin position="127"/>
        <end position="147"/>
    </location>
</feature>
<dbReference type="SUPFAM" id="SSF81452">
    <property type="entry name" value="Cytochrome c oxidase subunit III-like"/>
    <property type="match status" value="1"/>
</dbReference>
<dbReference type="GO" id="GO:0016020">
    <property type="term" value="C:membrane"/>
    <property type="evidence" value="ECO:0007669"/>
    <property type="project" value="UniProtKB-SubCell"/>
</dbReference>
<keyword evidence="4 8" id="KW-0812">Transmembrane</keyword>
<evidence type="ECO:0000256" key="7">
    <source>
        <dbReference type="ARBA" id="ARBA00023136"/>
    </source>
</evidence>
<dbReference type="AlphaFoldDB" id="H2E2E4"/>
<keyword evidence="8 11" id="KW-0496">Mitochondrion</keyword>
<evidence type="ECO:0000256" key="3">
    <source>
        <dbReference type="ARBA" id="ARBA00015944"/>
    </source>
</evidence>
<keyword evidence="7 9" id="KW-0472">Membrane</keyword>
<dbReference type="EMBL" id="JN710452">
    <property type="protein sequence ID" value="AER42903.1"/>
    <property type="molecule type" value="Genomic_DNA"/>
</dbReference>
<dbReference type="InterPro" id="IPR024791">
    <property type="entry name" value="Cyt_c/ubiquinol_Oxase_su3"/>
</dbReference>
<accession>H2E2E4</accession>
<dbReference type="PANTHER" id="PTHR11403:SF7">
    <property type="entry name" value="CYTOCHROME C OXIDASE SUBUNIT 3"/>
    <property type="match status" value="1"/>
</dbReference>
<protein>
    <recommendedName>
        <fullName evidence="3 8">Cytochrome c oxidase subunit 3</fullName>
    </recommendedName>
</protein>
<feature type="transmembrane region" description="Helical" evidence="9">
    <location>
        <begin position="6"/>
        <end position="28"/>
    </location>
</feature>
<dbReference type="GeneID" id="11547961"/>
<evidence type="ECO:0000256" key="4">
    <source>
        <dbReference type="ARBA" id="ARBA00022692"/>
    </source>
</evidence>
<evidence type="ECO:0000256" key="2">
    <source>
        <dbReference type="ARBA" id="ARBA00010581"/>
    </source>
</evidence>
<dbReference type="InterPro" id="IPR033945">
    <property type="entry name" value="Cyt_c_oxase_su3_dom"/>
</dbReference>
<evidence type="ECO:0000256" key="9">
    <source>
        <dbReference type="SAM" id="Phobius"/>
    </source>
</evidence>
<dbReference type="RefSeq" id="YP_005097949.1">
    <property type="nucleotide sequence ID" value="NC_016754.1"/>
</dbReference>
<evidence type="ECO:0000313" key="11">
    <source>
        <dbReference type="EMBL" id="AER42903.1"/>
    </source>
</evidence>
<dbReference type="PANTHER" id="PTHR11403">
    <property type="entry name" value="CYTOCHROME C OXIDASE SUBUNIT III"/>
    <property type="match status" value="1"/>
</dbReference>
<feature type="transmembrane region" description="Helical" evidence="9">
    <location>
        <begin position="187"/>
        <end position="215"/>
    </location>
</feature>
<dbReference type="CDD" id="cd01665">
    <property type="entry name" value="Cyt_c_Oxidase_III"/>
    <property type="match status" value="1"/>
</dbReference>
<name>H2E2E4_9BILA</name>
<keyword evidence="5" id="KW-1278">Translocase</keyword>
<organism evidence="11">
    <name type="scientific">Oncicola luehei</name>
    <dbReference type="NCBI Taxonomy" id="1100885"/>
    <lineage>
        <taxon>Eukaryota</taxon>
        <taxon>Metazoa</taxon>
        <taxon>Spiralia</taxon>
        <taxon>Lophotrochozoa</taxon>
        <taxon>Acanthocephala</taxon>
        <taxon>Archiacanthocephala</taxon>
        <taxon>Oligacanthorhynchida</taxon>
        <taxon>Oligacanthorhynchidae</taxon>
        <taxon>Oncicola</taxon>
    </lineage>
</organism>
<dbReference type="CTD" id="4514"/>
<evidence type="ECO:0000256" key="6">
    <source>
        <dbReference type="ARBA" id="ARBA00022989"/>
    </source>
</evidence>
<gene>
    <name evidence="11" type="primary">COX3</name>
</gene>
<comment type="similarity">
    <text evidence="2 8">Belongs to the cytochrome c oxidase subunit 3 family.</text>
</comment>
<geneLocation type="mitochondrion" evidence="11"/>
<comment type="subcellular location">
    <subcellularLocation>
        <location evidence="1">Membrane</location>
        <topology evidence="1">Multi-pass membrane protein</topology>
    </subcellularLocation>
</comment>
<feature type="domain" description="Heme-copper oxidase subunit III family profile" evidence="10">
    <location>
        <begin position="3"/>
        <end position="256"/>
    </location>
</feature>
<feature type="transmembrane region" description="Helical" evidence="9">
    <location>
        <begin position="235"/>
        <end position="254"/>
    </location>
</feature>
<sequence length="256" mass="28043">MWSMSPGYMVVGSVWPMILSISVLNLVLTLVSCGLPASVLVGLPLVVLSIIGWIGDTLFEASVLGYGGSKDGVSVSFGVLLVIVSEVMLFFGLLWFLLQVSLEGVVGLGYEWHSGMMSSVDIMEMPLLISVVLLSSGVSVTWAHSSISCGDKWGYVVGYFMTVVLGVLFLSIQYFEYGGLGMSIEEGVFPSVFFVLTSLHGLHVLAGVLMNMLSLWSSLSWGVPVSFMGVEVVMWYWHFIDVVWLVLFILLYWFSM</sequence>
<comment type="function">
    <text evidence="8">Component of the cytochrome c oxidase, the last enzyme in the mitochondrial electron transport chain which drives oxidative phosphorylation. The respiratory chain contains 3 multisubunit complexes succinate dehydrogenase (complex II, CII), ubiquinol-cytochrome c oxidoreductase (cytochrome b-c1 complex, complex III, CIII) and cytochrome c oxidase (complex IV, CIV), that cooperate to transfer electrons derived from NADH and succinate to molecular oxygen, creating an electrochemical gradient over the inner membrane that drives transmembrane transport and the ATP synthase. Cytochrome c oxidase is the component of the respiratory chain that catalyzes the reduction of oxygen to water. Electrons originating from reduced cytochrome c in the intermembrane space (IMS) are transferred via the dinuclear copper A center (CU(A)) of subunit 2 and heme A of subunit 1 to the active site in subunit 1, a binuclear center (BNC) formed by heme A3 and copper B (CU(B)). The BNC reduces molecular oxygen to 2 water molecules using 4 electrons from cytochrome c in the IMS and 4 protons from the mitochondrial matrix.</text>
</comment>
<evidence type="ECO:0000259" key="10">
    <source>
        <dbReference type="PROSITE" id="PS50253"/>
    </source>
</evidence>
<feature type="transmembrane region" description="Helical" evidence="9">
    <location>
        <begin position="75"/>
        <end position="98"/>
    </location>
</feature>
<evidence type="ECO:0000256" key="8">
    <source>
        <dbReference type="RuleBase" id="RU003375"/>
    </source>
</evidence>